<dbReference type="InterPro" id="IPR011008">
    <property type="entry name" value="Dimeric_a/b-barrel"/>
</dbReference>
<evidence type="ECO:0008006" key="3">
    <source>
        <dbReference type="Google" id="ProtNLM"/>
    </source>
</evidence>
<sequence>MSEAPWFPQHRKLHIRLAEAGYLIASGPLPGRADAVQTLVRGATLEELTWVATEADRAVAGGFLEVEIVPWTIVDSMFDFSEDDDDDDDRDAADA</sequence>
<dbReference type="EMBL" id="BSVA01000001">
    <property type="protein sequence ID" value="GMA90827.1"/>
    <property type="molecule type" value="Genomic_DNA"/>
</dbReference>
<accession>A0ABQ6JVR9</accession>
<keyword evidence="2" id="KW-1185">Reference proteome</keyword>
<proteinExistence type="predicted"/>
<evidence type="ECO:0000313" key="1">
    <source>
        <dbReference type="EMBL" id="GMA90827.1"/>
    </source>
</evidence>
<gene>
    <name evidence="1" type="ORF">GCM10025869_13560</name>
</gene>
<organism evidence="1 2">
    <name type="scientific">Homoserinibacter gongjuensis</name>
    <dbReference type="NCBI Taxonomy" id="1162968"/>
    <lineage>
        <taxon>Bacteria</taxon>
        <taxon>Bacillati</taxon>
        <taxon>Actinomycetota</taxon>
        <taxon>Actinomycetes</taxon>
        <taxon>Micrococcales</taxon>
        <taxon>Microbacteriaceae</taxon>
        <taxon>Homoserinibacter</taxon>
    </lineage>
</organism>
<name>A0ABQ6JVR9_9MICO</name>
<reference evidence="2" key="1">
    <citation type="journal article" date="2019" name="Int. J. Syst. Evol. Microbiol.">
        <title>The Global Catalogue of Microorganisms (GCM) 10K type strain sequencing project: providing services to taxonomists for standard genome sequencing and annotation.</title>
        <authorList>
            <consortium name="The Broad Institute Genomics Platform"/>
            <consortium name="The Broad Institute Genome Sequencing Center for Infectious Disease"/>
            <person name="Wu L."/>
            <person name="Ma J."/>
        </authorList>
    </citation>
    <scope>NUCLEOTIDE SEQUENCE [LARGE SCALE GENOMIC DNA]</scope>
    <source>
        <strain evidence="2">NBRC 108755</strain>
    </source>
</reference>
<protein>
    <recommendedName>
        <fullName evidence="3">YCII-related domain-containing protein</fullName>
    </recommendedName>
</protein>
<comment type="caution">
    <text evidence="1">The sequence shown here is derived from an EMBL/GenBank/DDBJ whole genome shotgun (WGS) entry which is preliminary data.</text>
</comment>
<evidence type="ECO:0000313" key="2">
    <source>
        <dbReference type="Proteomes" id="UP001157069"/>
    </source>
</evidence>
<dbReference type="RefSeq" id="WP_284298790.1">
    <property type="nucleotide sequence ID" value="NZ_BSVA01000001.1"/>
</dbReference>
<dbReference type="Proteomes" id="UP001157069">
    <property type="component" value="Unassembled WGS sequence"/>
</dbReference>
<dbReference type="SUPFAM" id="SSF54909">
    <property type="entry name" value="Dimeric alpha+beta barrel"/>
    <property type="match status" value="1"/>
</dbReference>